<evidence type="ECO:0000313" key="7">
    <source>
        <dbReference type="EMBL" id="JAT93673.1"/>
    </source>
</evidence>
<dbReference type="Gene3D" id="3.40.1620.60">
    <property type="match status" value="1"/>
</dbReference>
<name>A0A1E1X346_9ACAR</name>
<dbReference type="GO" id="GO:0006509">
    <property type="term" value="P:membrane protein ectodomain proteolysis"/>
    <property type="evidence" value="ECO:0007669"/>
    <property type="project" value="TreeGrafter"/>
</dbReference>
<reference evidence="7" key="1">
    <citation type="journal article" date="2017" name="Front. Cell. Infect. Microbiol.">
        <title>The Distinct Transcriptional Response of the Midgut of Amblyomma sculptum and Amblyomma aureolatum Ticks to Rickettsia rickettsii Correlates to Their Differences in Susceptibility to Infection.</title>
        <authorList>
            <person name="Martins L.A."/>
            <person name="Galletti M.F.B.M."/>
            <person name="Ribeiro J.M."/>
            <person name="Fujita A."/>
            <person name="Costa F.B."/>
            <person name="Labruna M.B."/>
            <person name="Daffre S."/>
            <person name="Fogaca A.C."/>
        </authorList>
    </citation>
    <scope>NUCLEOTIDE SEQUENCE</scope>
</reference>
<feature type="non-terminal residue" evidence="7">
    <location>
        <position position="1"/>
    </location>
</feature>
<evidence type="ECO:0000256" key="5">
    <source>
        <dbReference type="PROSITE-ProRule" id="PRU00276"/>
    </source>
</evidence>
<dbReference type="Pfam" id="PF13688">
    <property type="entry name" value="Reprolysin_5"/>
    <property type="match status" value="1"/>
</dbReference>
<keyword evidence="2" id="KW-0378">Hydrolase</keyword>
<keyword evidence="4 7" id="KW-0482">Metalloprotease</keyword>
<dbReference type="EMBL" id="GFAC01005515">
    <property type="protein sequence ID" value="JAT93673.1"/>
    <property type="molecule type" value="mRNA"/>
</dbReference>
<accession>A0A1E1X346</accession>
<proteinExistence type="evidence at transcript level"/>
<dbReference type="PANTHER" id="PTHR11905:SF159">
    <property type="entry name" value="ADAM METALLOPROTEASE"/>
    <property type="match status" value="1"/>
</dbReference>
<organism evidence="7">
    <name type="scientific">Amblyomma aureolatum</name>
    <dbReference type="NCBI Taxonomy" id="187763"/>
    <lineage>
        <taxon>Eukaryota</taxon>
        <taxon>Metazoa</taxon>
        <taxon>Ecdysozoa</taxon>
        <taxon>Arthropoda</taxon>
        <taxon>Chelicerata</taxon>
        <taxon>Arachnida</taxon>
        <taxon>Acari</taxon>
        <taxon>Parasitiformes</taxon>
        <taxon>Ixodida</taxon>
        <taxon>Ixodoidea</taxon>
        <taxon>Ixodidae</taxon>
        <taxon>Amblyomminae</taxon>
        <taxon>Amblyomma</taxon>
    </lineage>
</organism>
<dbReference type="InterPro" id="IPR024079">
    <property type="entry name" value="MetalloPept_cat_dom_sf"/>
</dbReference>
<keyword evidence="1 7" id="KW-0645">Protease</keyword>
<evidence type="ECO:0000256" key="2">
    <source>
        <dbReference type="ARBA" id="ARBA00022801"/>
    </source>
</evidence>
<feature type="domain" description="Peptidase M12B" evidence="6">
    <location>
        <begin position="165"/>
        <end position="382"/>
    </location>
</feature>
<evidence type="ECO:0000256" key="1">
    <source>
        <dbReference type="ARBA" id="ARBA00022670"/>
    </source>
</evidence>
<feature type="binding site" evidence="5">
    <location>
        <position position="314"/>
    </location>
    <ligand>
        <name>Zn(2+)</name>
        <dbReference type="ChEBI" id="CHEBI:29105"/>
        <note>catalytic</note>
    </ligand>
</feature>
<evidence type="ECO:0000259" key="6">
    <source>
        <dbReference type="PROSITE" id="PS50215"/>
    </source>
</evidence>
<comment type="caution">
    <text evidence="5">Lacks conserved residue(s) required for the propagation of feature annotation.</text>
</comment>
<dbReference type="GO" id="GO:0046872">
    <property type="term" value="F:metal ion binding"/>
    <property type="evidence" value="ECO:0007669"/>
    <property type="project" value="UniProtKB-KW"/>
</dbReference>
<feature type="active site" evidence="5">
    <location>
        <position position="311"/>
    </location>
</feature>
<dbReference type="AlphaFoldDB" id="A0A1E1X346"/>
<dbReference type="PANTHER" id="PTHR11905">
    <property type="entry name" value="ADAM A DISINTEGRIN AND METALLOPROTEASE DOMAIN"/>
    <property type="match status" value="1"/>
</dbReference>
<dbReference type="CDD" id="cd04272">
    <property type="entry name" value="ZnMc_salivary_gland_MPs"/>
    <property type="match status" value="1"/>
</dbReference>
<dbReference type="GO" id="GO:0004222">
    <property type="term" value="F:metalloendopeptidase activity"/>
    <property type="evidence" value="ECO:0007669"/>
    <property type="project" value="InterPro"/>
</dbReference>
<dbReference type="InterPro" id="IPR034030">
    <property type="entry name" value="ZnMc_salivary_gland_MPs"/>
</dbReference>
<evidence type="ECO:0000256" key="3">
    <source>
        <dbReference type="ARBA" id="ARBA00022833"/>
    </source>
</evidence>
<evidence type="ECO:0000256" key="4">
    <source>
        <dbReference type="ARBA" id="ARBA00023049"/>
    </source>
</evidence>
<feature type="binding site" evidence="5">
    <location>
        <position position="320"/>
    </location>
    <ligand>
        <name>Zn(2+)</name>
        <dbReference type="ChEBI" id="CHEBI:29105"/>
        <note>catalytic</note>
    </ligand>
</feature>
<feature type="binding site" evidence="5">
    <location>
        <position position="310"/>
    </location>
    <ligand>
        <name>Zn(2+)</name>
        <dbReference type="ChEBI" id="CHEBI:29105"/>
        <note>catalytic</note>
    </ligand>
</feature>
<dbReference type="InterPro" id="IPR001590">
    <property type="entry name" value="Peptidase_M12B"/>
</dbReference>
<protein>
    <submittedName>
        <fullName evidence="7">Putative salivary gland metalloprotease</fullName>
    </submittedName>
</protein>
<keyword evidence="3 5" id="KW-0862">Zinc</keyword>
<dbReference type="SUPFAM" id="SSF55486">
    <property type="entry name" value="Metalloproteases ('zincins'), catalytic domain"/>
    <property type="match status" value="1"/>
</dbReference>
<sequence length="479" mass="53506">VTLLAIPAQGLPAQRLVYPRLLQERTAEGKMVLHIHDSLTLNLEQASVAAPEVHVHAQEDGNLVEHVYRGKDINSNLYEDEHQLATVSLMHDGASLQVEGLVGPSSRIAPLPGTERSSDGLAAHMIYEIEPRDMMNDALSIQTNATAKHIAARYDGSWRRMPERVTIEVFVVSDSAHHRGSGSKEALLNYICVLLNAVNLRYRSMTNPMVTLMLTGVEQSRNEPYWRGYGNYMYDSDTIDAFKKYAGGKRHSFHWPDVIFLLTGRDVYGQKGNGQISSGIAFVGGLCSSSLVGLGEDDAGYYTGVHTLSHEMGHLLGATHDGDSAERNIPNHPSARECAFNDGYLMSYVNKGAQRHHFSRCSLQQMRFIIAERGPDCWQILSGRKCANGNLPGTQVAANEFCKRIYPHQRNVTAEMINPKNNECKMRCQYPEVSIFNYGNRRYERTTFHYTDTDALDFYECGPGKVCIQGQCVFLGERK</sequence>
<dbReference type="PROSITE" id="PS50215">
    <property type="entry name" value="ADAM_MEPRO"/>
    <property type="match status" value="1"/>
</dbReference>
<keyword evidence="5" id="KW-0479">Metal-binding</keyword>
<dbReference type="Gene3D" id="3.40.390.10">
    <property type="entry name" value="Collagenase (Catalytic Domain)"/>
    <property type="match status" value="1"/>
</dbReference>